<accession>A0A9P8MPN1</accession>
<proteinExistence type="predicted"/>
<dbReference type="RefSeq" id="XP_044716645.1">
    <property type="nucleotide sequence ID" value="XM_044868064.1"/>
</dbReference>
<dbReference type="GeneID" id="68358722"/>
<feature type="region of interest" description="Disordered" evidence="1">
    <location>
        <begin position="433"/>
        <end position="496"/>
    </location>
</feature>
<protein>
    <submittedName>
        <fullName evidence="2">Uncharacterized protein</fullName>
    </submittedName>
</protein>
<sequence length="678" mass="73587">MMTGRGGGKEPGGNRPKRAASPGSPPSGEQSEAKRAKLAHDSPASPAPASADADDHAQQPQQQDPHHFYAQEPWMPDFFAPVNAPSGSGSYNIGGDGDGGADDSVEGALQLALGGGVDDFDAVFGDLVDLDGAAAAAAASTSSHTQPASPYASAFSSSPTSHGAVAGQQQRFQGQAPIQHQQQQQIPEQAPTQQLQHQSQQPVQQQPALHLPAQPMQRPAPPQQQLHLPAQPVQQQFHVAPQQLLLSAQPDQQPAPQQQQLHLSPQQLLLSAQPAQQPAPQQPAPQQQLQLSPQQPLLPAQPVQQPAPQQPAPVAAQQPQQPDNSTLTGEQVVQAAYGNGVRIDSVLCRRLAGEPAQREPVQRRAAQRLNIERRSNVEALLAHVTGQVAAQPCKNCHKGHGPWTQCVVYDGQMCGSCSNCWFNASGSRCTFHENNNPQPQQHMHQQQQQPLPATPQHPAPVQQQLPQQQLQQLANPYQQPAQQQQQHVHPYQQHLPHQQQQLVNPYQQQPLQHQQQQLVSPYQQQPLQYHPAVAATASPTPSSHYRHRRSQGPAHFANGVNLSHLSANDIAQWRLADAARRAVARGMDSTRIVSRRLRLIARIEAAAEELGMRITEYDEYARSPEGIAEGDGSVSSDVAAQQQHDDDDNASVGQYEPPPHRSPSPPSHHSHDRVHEDA</sequence>
<feature type="compositionally biased region" description="Low complexity" evidence="1">
    <location>
        <begin position="173"/>
        <end position="227"/>
    </location>
</feature>
<reference evidence="2" key="1">
    <citation type="submission" date="2021-09" db="EMBL/GenBank/DDBJ databases">
        <title>A high-quality genome of the endoparasitic fungus Hirsutella rhossiliensis with a comparison of Hirsutella genomes reveals transposable elements contributing to genome size variation.</title>
        <authorList>
            <person name="Lin R."/>
            <person name="Jiao Y."/>
            <person name="Sun X."/>
            <person name="Ling J."/>
            <person name="Xie B."/>
            <person name="Cheng X."/>
        </authorList>
    </citation>
    <scope>NUCLEOTIDE SEQUENCE</scope>
    <source>
        <strain evidence="2">HR02</strain>
    </source>
</reference>
<dbReference type="EMBL" id="JAIZPD010000013">
    <property type="protein sequence ID" value="KAH0959132.1"/>
    <property type="molecule type" value="Genomic_DNA"/>
</dbReference>
<feature type="compositionally biased region" description="Low complexity" evidence="1">
    <location>
        <begin position="41"/>
        <end position="51"/>
    </location>
</feature>
<feature type="compositionally biased region" description="Low complexity" evidence="1">
    <location>
        <begin position="459"/>
        <end position="496"/>
    </location>
</feature>
<dbReference type="Proteomes" id="UP000824596">
    <property type="component" value="Unassembled WGS sequence"/>
</dbReference>
<feature type="region of interest" description="Disordered" evidence="1">
    <location>
        <begin position="1"/>
        <end position="105"/>
    </location>
</feature>
<feature type="region of interest" description="Disordered" evidence="1">
    <location>
        <begin position="272"/>
        <end position="291"/>
    </location>
</feature>
<feature type="compositionally biased region" description="Pro residues" evidence="1">
    <location>
        <begin position="656"/>
        <end position="666"/>
    </location>
</feature>
<dbReference type="AlphaFoldDB" id="A0A9P8MPN1"/>
<evidence type="ECO:0000256" key="1">
    <source>
        <dbReference type="SAM" id="MobiDB-lite"/>
    </source>
</evidence>
<dbReference type="InterPro" id="IPR022190">
    <property type="entry name" value="DUF3716"/>
</dbReference>
<dbReference type="Pfam" id="PF12511">
    <property type="entry name" value="DUF3716"/>
    <property type="match status" value="1"/>
</dbReference>
<feature type="region of interest" description="Disordered" evidence="1">
    <location>
        <begin position="298"/>
        <end position="326"/>
    </location>
</feature>
<feature type="region of interest" description="Disordered" evidence="1">
    <location>
        <begin position="624"/>
        <end position="678"/>
    </location>
</feature>
<evidence type="ECO:0000313" key="2">
    <source>
        <dbReference type="EMBL" id="KAH0959132.1"/>
    </source>
</evidence>
<feature type="compositionally biased region" description="Low complexity" evidence="1">
    <location>
        <begin position="298"/>
        <end position="322"/>
    </location>
</feature>
<evidence type="ECO:0000313" key="3">
    <source>
        <dbReference type="Proteomes" id="UP000824596"/>
    </source>
</evidence>
<feature type="region of interest" description="Disordered" evidence="1">
    <location>
        <begin position="134"/>
        <end position="227"/>
    </location>
</feature>
<name>A0A9P8MPN1_9HYPO</name>
<keyword evidence="3" id="KW-1185">Reference proteome</keyword>
<gene>
    <name evidence="2" type="ORF">HRG_09593</name>
</gene>
<organism evidence="2 3">
    <name type="scientific">Hirsutella rhossiliensis</name>
    <dbReference type="NCBI Taxonomy" id="111463"/>
    <lineage>
        <taxon>Eukaryota</taxon>
        <taxon>Fungi</taxon>
        <taxon>Dikarya</taxon>
        <taxon>Ascomycota</taxon>
        <taxon>Pezizomycotina</taxon>
        <taxon>Sordariomycetes</taxon>
        <taxon>Hypocreomycetidae</taxon>
        <taxon>Hypocreales</taxon>
        <taxon>Ophiocordycipitaceae</taxon>
        <taxon>Hirsutella</taxon>
    </lineage>
</organism>
<feature type="compositionally biased region" description="Gly residues" evidence="1">
    <location>
        <begin position="1"/>
        <end position="11"/>
    </location>
</feature>
<comment type="caution">
    <text evidence="2">The sequence shown here is derived from an EMBL/GenBank/DDBJ whole genome shotgun (WGS) entry which is preliminary data.</text>
</comment>
<feature type="compositionally biased region" description="Low complexity" evidence="1">
    <location>
        <begin position="147"/>
        <end position="161"/>
    </location>
</feature>
<feature type="compositionally biased region" description="Low complexity" evidence="1">
    <location>
        <begin position="19"/>
        <end position="28"/>
    </location>
</feature>
<feature type="compositionally biased region" description="Low complexity" evidence="1">
    <location>
        <begin position="437"/>
        <end position="451"/>
    </location>
</feature>
<feature type="compositionally biased region" description="Basic and acidic residues" evidence="1">
    <location>
        <begin position="31"/>
        <end position="40"/>
    </location>
</feature>
<dbReference type="OrthoDB" id="4174112at2759"/>